<dbReference type="AlphaFoldDB" id="B9E4N3"/>
<dbReference type="Proteomes" id="UP000007969">
    <property type="component" value="Chromosome"/>
</dbReference>
<sequence>MSKYNREDKKMNEEMARVLKMVEDGKITADKAMELIESLKDKNTDVQLSSDNDIMDKMLKIRVNSIDGDNVNVNLPVKFIKIMLKTVGKIPLSDNVKGMENIDLNLISEAIDNGLLGKIVDVKSANGDIVEVVIE</sequence>
<organism evidence="2 3">
    <name type="scientific">Clostridium kluyveri (strain NBRC 12016)</name>
    <dbReference type="NCBI Taxonomy" id="583346"/>
    <lineage>
        <taxon>Bacteria</taxon>
        <taxon>Bacillati</taxon>
        <taxon>Bacillota</taxon>
        <taxon>Clostridia</taxon>
        <taxon>Eubacteriales</taxon>
        <taxon>Clostridiaceae</taxon>
        <taxon>Clostridium</taxon>
    </lineage>
</organism>
<gene>
    <name evidence="2" type="ordered locus">CKR_2407</name>
</gene>
<dbReference type="KEGG" id="ckr:CKR_2407"/>
<accession>B9E4N3</accession>
<name>B9E4N3_CLOK1</name>
<dbReference type="HOGENOM" id="CLU_132548_2_1_9"/>
<evidence type="ECO:0000259" key="1">
    <source>
        <dbReference type="Pfam" id="PF22746"/>
    </source>
</evidence>
<evidence type="ECO:0000313" key="2">
    <source>
        <dbReference type="EMBL" id="BAH07458.1"/>
    </source>
</evidence>
<protein>
    <recommendedName>
        <fullName evidence="1">YvlB/LiaX N-terminal domain-containing protein</fullName>
    </recommendedName>
</protein>
<feature type="domain" description="YvlB/LiaX N-terminal" evidence="1">
    <location>
        <begin position="13"/>
        <end position="42"/>
    </location>
</feature>
<dbReference type="InterPro" id="IPR053959">
    <property type="entry name" value="YvlB/LiaX_N"/>
</dbReference>
<dbReference type="Pfam" id="PF22746">
    <property type="entry name" value="SHOCT-like_DUF2089-C"/>
    <property type="match status" value="1"/>
</dbReference>
<reference evidence="3" key="1">
    <citation type="submission" date="2005-09" db="EMBL/GenBank/DDBJ databases">
        <title>Complete genome sequence of Clostridium kluyveri and comparative genomics of Clostridia species.</title>
        <authorList>
            <person name="Inui M."/>
            <person name="Nonaka H."/>
            <person name="Shinoda Y."/>
            <person name="Ikenaga Y."/>
            <person name="Abe M."/>
            <person name="Naito K."/>
            <person name="Vertes A.A."/>
            <person name="Yukawa H."/>
        </authorList>
    </citation>
    <scope>NUCLEOTIDE SEQUENCE [LARGE SCALE GENOMIC DNA]</scope>
    <source>
        <strain evidence="3">NBRC 12016</strain>
    </source>
</reference>
<dbReference type="EMBL" id="AP009049">
    <property type="protein sequence ID" value="BAH07458.1"/>
    <property type="molecule type" value="Genomic_DNA"/>
</dbReference>
<proteinExistence type="predicted"/>
<evidence type="ECO:0000313" key="3">
    <source>
        <dbReference type="Proteomes" id="UP000007969"/>
    </source>
</evidence>